<dbReference type="UniPathway" id="UPA00074">
    <property type="reaction ID" value="UER00131"/>
</dbReference>
<comment type="similarity">
    <text evidence="2">Belongs to the SAICAR synthetase family.</text>
</comment>
<dbReference type="EMBL" id="CABT02000012">
    <property type="protein sequence ID" value="CCC10316.1"/>
    <property type="molecule type" value="Genomic_DNA"/>
</dbReference>
<dbReference type="OrthoDB" id="9991235at2759"/>
<evidence type="ECO:0000256" key="3">
    <source>
        <dbReference type="ARBA" id="ARBA00012217"/>
    </source>
</evidence>
<evidence type="ECO:0000313" key="12">
    <source>
        <dbReference type="Proteomes" id="UP000001881"/>
    </source>
</evidence>
<evidence type="ECO:0000256" key="8">
    <source>
        <dbReference type="ARBA" id="ARBA00022840"/>
    </source>
</evidence>
<name>F7VXS2_SORMK</name>
<dbReference type="AlphaFoldDB" id="F7VXS2"/>
<dbReference type="CDD" id="cd01414">
    <property type="entry name" value="SAICAR_synt_Sc"/>
    <property type="match status" value="1"/>
</dbReference>
<dbReference type="STRING" id="771870.F7VXS2"/>
<reference evidence="11 12" key="1">
    <citation type="journal article" date="2010" name="PLoS Genet.">
        <title>De novo assembly of a 40 Mb eukaryotic genome from short sequence reads: Sordaria macrospora, a model organism for fungal morphogenesis.</title>
        <authorList>
            <person name="Nowrousian M."/>
            <person name="Stajich J."/>
            <person name="Chu M."/>
            <person name="Engh I."/>
            <person name="Espagne E."/>
            <person name="Halliday K."/>
            <person name="Kamerewerd J."/>
            <person name="Kempken F."/>
            <person name="Knab B."/>
            <person name="Kuo H.C."/>
            <person name="Osiewacz H.D."/>
            <person name="Poeggeler S."/>
            <person name="Read N."/>
            <person name="Seiler S."/>
            <person name="Smith K."/>
            <person name="Zickler D."/>
            <person name="Kueck U."/>
            <person name="Freitag M."/>
        </authorList>
    </citation>
    <scope>NUCLEOTIDE SEQUENCE [LARGE SCALE GENOMIC DNA]</scope>
    <source>
        <strain evidence="12">ATCC MYA-333 / DSM 997 / K(L3346) / K-hell</strain>
        <tissue evidence="11">Mycelium</tissue>
    </source>
</reference>
<dbReference type="GO" id="GO:0005524">
    <property type="term" value="F:ATP binding"/>
    <property type="evidence" value="ECO:0007669"/>
    <property type="project" value="UniProtKB-KW"/>
</dbReference>
<dbReference type="Gene3D" id="3.30.200.20">
    <property type="entry name" value="Phosphorylase Kinase, domain 1"/>
    <property type="match status" value="1"/>
</dbReference>
<dbReference type="Proteomes" id="UP000001881">
    <property type="component" value="Unassembled WGS sequence"/>
</dbReference>
<dbReference type="InParanoid" id="F7VXS2"/>
<dbReference type="OMA" id="CEPFKVE"/>
<evidence type="ECO:0000256" key="7">
    <source>
        <dbReference type="ARBA" id="ARBA00022755"/>
    </source>
</evidence>
<evidence type="ECO:0000256" key="9">
    <source>
        <dbReference type="ARBA" id="ARBA00030409"/>
    </source>
</evidence>
<dbReference type="PROSITE" id="PS01058">
    <property type="entry name" value="SAICAR_SYNTHETASE_2"/>
    <property type="match status" value="1"/>
</dbReference>
<keyword evidence="6" id="KW-0547">Nucleotide-binding</keyword>
<evidence type="ECO:0000256" key="6">
    <source>
        <dbReference type="ARBA" id="ARBA00022741"/>
    </source>
</evidence>
<sequence length="378" mass="43323">MSIPVVTTIELQSLPKLTSGKVRDLYEIDDKTLLFVTTDRISAYDVIMANGVPQKGAILTQLTAHWFKVLKERIPDLKTHFISLTPPPSVSDQDKALIRGRSMQVRRLKVFPIEAIVRGYITGSAWNEYQKTGTVHGISVPAGLQQCSPFPKPLYTPSTKAELGDHDENISPEKAAEIVGEKYAARIEELALKVYTTAAEYAREHGIIIADTKFEFGLDEETDDIVLIDEVLTPDSSRFWPASEYEVGRDQDSFDKQFLRNWLTKEGSRPRTASRCLRRLPKLRAPGTRRLSSCLRARRWRKPLLSFKRSPICGSFCWVYGLLLLGRYFAKKRRSGERLSKGSTLRRNYRIRLKRYRAEGWEWVYYTQKQTRRAGCTI</sequence>
<evidence type="ECO:0000256" key="4">
    <source>
        <dbReference type="ARBA" id="ARBA00016460"/>
    </source>
</evidence>
<dbReference type="FunFam" id="3.30.470.20:FF:000015">
    <property type="entry name" value="Phosphoribosylaminoimidazole-succinocarboxamide synthase"/>
    <property type="match status" value="1"/>
</dbReference>
<evidence type="ECO:0000256" key="1">
    <source>
        <dbReference type="ARBA" id="ARBA00004672"/>
    </source>
</evidence>
<dbReference type="NCBIfam" id="NF010568">
    <property type="entry name" value="PRK13961.1"/>
    <property type="match status" value="1"/>
</dbReference>
<comment type="pathway">
    <text evidence="1">Purine metabolism; IMP biosynthesis via de novo pathway; 5-amino-1-(5-phospho-D-ribosyl)imidazole-4-carboxamide from 5-amino-1-(5-phospho-D-ribosyl)imidazole-4-carboxylate: step 1/2.</text>
</comment>
<dbReference type="GO" id="GO:0046084">
    <property type="term" value="P:adenine biosynthetic process"/>
    <property type="evidence" value="ECO:0007669"/>
    <property type="project" value="EnsemblFungi"/>
</dbReference>
<keyword evidence="8" id="KW-0067">ATP-binding</keyword>
<evidence type="ECO:0000256" key="2">
    <source>
        <dbReference type="ARBA" id="ARBA00010190"/>
    </source>
</evidence>
<dbReference type="SUPFAM" id="SSF56104">
    <property type="entry name" value="SAICAR synthase-like"/>
    <property type="match status" value="1"/>
</dbReference>
<dbReference type="PROSITE" id="PS01057">
    <property type="entry name" value="SAICAR_SYNTHETASE_1"/>
    <property type="match status" value="1"/>
</dbReference>
<dbReference type="PANTHER" id="PTHR43700">
    <property type="entry name" value="PHOSPHORIBOSYLAMINOIMIDAZOLE-SUCCINOCARBOXAMIDE SYNTHASE"/>
    <property type="match status" value="1"/>
</dbReference>
<dbReference type="PANTHER" id="PTHR43700:SF1">
    <property type="entry name" value="PHOSPHORIBOSYLAMINOIMIDAZOLE-SUCCINOCARBOXAMIDE SYNTHASE"/>
    <property type="match status" value="1"/>
</dbReference>
<dbReference type="GO" id="GO:0004639">
    <property type="term" value="F:phosphoribosylaminoimidazolesuccinocarboxamide synthase activity"/>
    <property type="evidence" value="ECO:0007669"/>
    <property type="project" value="UniProtKB-EC"/>
</dbReference>
<organism evidence="11 12">
    <name type="scientific">Sordaria macrospora (strain ATCC MYA-333 / DSM 997 / K(L3346) / K-hell)</name>
    <dbReference type="NCBI Taxonomy" id="771870"/>
    <lineage>
        <taxon>Eukaryota</taxon>
        <taxon>Fungi</taxon>
        <taxon>Dikarya</taxon>
        <taxon>Ascomycota</taxon>
        <taxon>Pezizomycotina</taxon>
        <taxon>Sordariomycetes</taxon>
        <taxon>Sordariomycetidae</taxon>
        <taxon>Sordariales</taxon>
        <taxon>Sordariaceae</taxon>
        <taxon>Sordaria</taxon>
    </lineage>
</organism>
<feature type="domain" description="SAICAR synthetase/ADE2 N-terminal" evidence="10">
    <location>
        <begin position="17"/>
        <end position="266"/>
    </location>
</feature>
<gene>
    <name evidence="11" type="ORF">SMAC_02892</name>
</gene>
<dbReference type="Gene3D" id="3.30.470.20">
    <property type="entry name" value="ATP-grasp fold, B domain"/>
    <property type="match status" value="1"/>
</dbReference>
<keyword evidence="5" id="KW-0436">Ligase</keyword>
<proteinExistence type="inferred from homology"/>
<comment type="caution">
    <text evidence="11">The sequence shown here is derived from an EMBL/GenBank/DDBJ whole genome shotgun (WGS) entry which is preliminary data.</text>
</comment>
<dbReference type="InterPro" id="IPR018236">
    <property type="entry name" value="SAICAR_synthetase_CS"/>
</dbReference>
<dbReference type="HAMAP" id="MF_00137">
    <property type="entry name" value="SAICAR_synth"/>
    <property type="match status" value="1"/>
</dbReference>
<protein>
    <recommendedName>
        <fullName evidence="4">Phosphoribosylaminoimidazole-succinocarboxamide synthase</fullName>
        <ecNumber evidence="3">6.3.2.6</ecNumber>
    </recommendedName>
    <alternativeName>
        <fullName evidence="9">SAICAR synthetase</fullName>
    </alternativeName>
</protein>
<dbReference type="eggNOG" id="KOG2835">
    <property type="taxonomic scope" value="Eukaryota"/>
</dbReference>
<dbReference type="GO" id="GO:0006189">
    <property type="term" value="P:'de novo' IMP biosynthetic process"/>
    <property type="evidence" value="ECO:0007669"/>
    <property type="project" value="UniProtKB-UniPathway"/>
</dbReference>
<dbReference type="FunCoup" id="F7VXS2">
    <property type="interactions" value="724"/>
</dbReference>
<dbReference type="InterPro" id="IPR028923">
    <property type="entry name" value="SAICAR_synt/ADE2_N"/>
</dbReference>
<dbReference type="InterPro" id="IPR001636">
    <property type="entry name" value="SAICAR_synth"/>
</dbReference>
<dbReference type="HOGENOM" id="CLU_045637_0_2_1"/>
<accession>F7VXS2</accession>
<dbReference type="NCBIfam" id="TIGR00081">
    <property type="entry name" value="purC"/>
    <property type="match status" value="1"/>
</dbReference>
<dbReference type="EC" id="6.3.2.6" evidence="3"/>
<dbReference type="Pfam" id="PF01259">
    <property type="entry name" value="SAICAR_synt"/>
    <property type="match status" value="1"/>
</dbReference>
<keyword evidence="12" id="KW-1185">Reference proteome</keyword>
<keyword evidence="7" id="KW-0658">Purine biosynthesis</keyword>
<evidence type="ECO:0000256" key="5">
    <source>
        <dbReference type="ARBA" id="ARBA00022598"/>
    </source>
</evidence>
<dbReference type="GO" id="GO:0005737">
    <property type="term" value="C:cytoplasm"/>
    <property type="evidence" value="ECO:0007669"/>
    <property type="project" value="TreeGrafter"/>
</dbReference>
<evidence type="ECO:0000313" key="11">
    <source>
        <dbReference type="EMBL" id="CCC10316.1"/>
    </source>
</evidence>
<evidence type="ECO:0000259" key="10">
    <source>
        <dbReference type="Pfam" id="PF01259"/>
    </source>
</evidence>
<dbReference type="VEuPathDB" id="FungiDB:SMAC_02892"/>